<dbReference type="KEGG" id="ans:ArsFIN_28950"/>
<dbReference type="Proteomes" id="UP001177592">
    <property type="component" value="Chromosome"/>
</dbReference>
<organism evidence="1 3">
    <name type="scientific">Arsenophonus nasoniae</name>
    <name type="common">son-killer infecting Nasonia vitripennis</name>
    <dbReference type="NCBI Taxonomy" id="638"/>
    <lineage>
        <taxon>Bacteria</taxon>
        <taxon>Pseudomonadati</taxon>
        <taxon>Pseudomonadota</taxon>
        <taxon>Gammaproteobacteria</taxon>
        <taxon>Enterobacterales</taxon>
        <taxon>Morganellaceae</taxon>
        <taxon>Arsenophonus</taxon>
    </lineage>
</organism>
<evidence type="ECO:0000313" key="1">
    <source>
        <dbReference type="EMBL" id="QBY44311.1"/>
    </source>
</evidence>
<gene>
    <name evidence="1" type="ORF">ArsFIN_28950</name>
    <name evidence="2" type="ORF">QE258_13295</name>
</gene>
<evidence type="ECO:0000313" key="2">
    <source>
        <dbReference type="EMBL" id="WGM04583.1"/>
    </source>
</evidence>
<proteinExistence type="predicted"/>
<sequence>MQKKEPEIIANDNTIEEIYQWMEASLKARKMLDTLKNSVAYPYKVDPKTGEEVPEQKNRVSKYDTVPQHVFNAEKYPISWIIQLGKNEVAFRRVTKGRIDEDYAPVNYVKANVYAAAILNGLQPPRDLRLSDKPIG</sequence>
<reference evidence="1 3" key="1">
    <citation type="submission" date="2019-03" db="EMBL/GenBank/DDBJ databases">
        <title>Long-read sequencing reveals hyperdense prophage content in a complex bacterial symbiont genome.</title>
        <authorList>
            <person name="Frost C.L."/>
            <person name="Siozios S."/>
            <person name="Nadal-Jimenez P."/>
            <person name="Brockhurst M.A."/>
            <person name="King K.C."/>
            <person name="Darby A.C."/>
            <person name="Hurst G.D.D."/>
        </authorList>
    </citation>
    <scope>NUCLEOTIDE SEQUENCE [LARGE SCALE GENOMIC DNA]</scope>
    <source>
        <strain evidence="1 3">FIN</strain>
    </source>
</reference>
<keyword evidence="4" id="KW-1185">Reference proteome</keyword>
<evidence type="ECO:0000313" key="3">
    <source>
        <dbReference type="Proteomes" id="UP000295134"/>
    </source>
</evidence>
<dbReference type="EMBL" id="CP123523">
    <property type="protein sequence ID" value="WGM04583.1"/>
    <property type="molecule type" value="Genomic_DNA"/>
</dbReference>
<name>A0A4P7KWA6_9GAMM</name>
<dbReference type="GeneID" id="96877890"/>
<evidence type="ECO:0000313" key="4">
    <source>
        <dbReference type="Proteomes" id="UP001177592"/>
    </source>
</evidence>
<dbReference type="RefSeq" id="WP_135677848.1">
    <property type="nucleotide sequence ID" value="NZ_CP038613.1"/>
</dbReference>
<reference evidence="2" key="2">
    <citation type="submission" date="2023-04" db="EMBL/GenBank/DDBJ databases">
        <title>Genome dynamics across the evolutionary transition to endosymbiosis.</title>
        <authorList>
            <person name="Siozios S."/>
            <person name="Nadal-Jimenez P."/>
            <person name="Azagi T."/>
            <person name="Sprong H."/>
            <person name="Frost C.L."/>
            <person name="Parratt S.R."/>
            <person name="Taylor G."/>
            <person name="Brettell L."/>
            <person name="Lew K.C."/>
            <person name="Croft L."/>
            <person name="King K.C."/>
            <person name="Brockhurst M.A."/>
            <person name="Hypsa V."/>
            <person name="Novakova E."/>
            <person name="Darby A.C."/>
            <person name="Hurst G.D.D."/>
        </authorList>
    </citation>
    <scope>NUCLEOTIDE SEQUENCE</scope>
    <source>
        <strain evidence="2">ANv_CAN</strain>
    </source>
</reference>
<dbReference type="AlphaFoldDB" id="A0A4P7KWA6"/>
<dbReference type="Proteomes" id="UP000295134">
    <property type="component" value="Chromosome"/>
</dbReference>
<accession>A0A4P7KWA6</accession>
<protein>
    <submittedName>
        <fullName evidence="1">Uncharacterized protein</fullName>
    </submittedName>
</protein>
<dbReference type="EMBL" id="CP038613">
    <property type="protein sequence ID" value="QBY44311.1"/>
    <property type="molecule type" value="Genomic_DNA"/>
</dbReference>